<dbReference type="Gene3D" id="3.40.50.880">
    <property type="match status" value="1"/>
</dbReference>
<dbReference type="EC" id="4.2.1.-" evidence="2"/>
<dbReference type="PANTHER" id="PTHR43130">
    <property type="entry name" value="ARAC-FAMILY TRANSCRIPTIONAL REGULATOR"/>
    <property type="match status" value="1"/>
</dbReference>
<dbReference type="RefSeq" id="WP_279527634.1">
    <property type="nucleotide sequence ID" value="NZ_CP122312.1"/>
</dbReference>
<protein>
    <submittedName>
        <fullName evidence="2">DJ-1/PfpI family protein</fullName>
        <ecNumber evidence="2">4.2.1.-</ecNumber>
    </submittedName>
</protein>
<reference evidence="2 3" key="1">
    <citation type="journal article" date="2019" name="Int. J. Syst. Evol. Microbiol.">
        <title>The Global Catalogue of Microorganisms (GCM) 10K type strain sequencing project: providing services to taxonomists for standard genome sequencing and annotation.</title>
        <authorList>
            <consortium name="The Broad Institute Genomics Platform"/>
            <consortium name="The Broad Institute Genome Sequencing Center for Infectious Disease"/>
            <person name="Wu L."/>
            <person name="Ma J."/>
        </authorList>
    </citation>
    <scope>NUCLEOTIDE SEQUENCE [LARGE SCALE GENOMIC DNA]</scope>
    <source>
        <strain evidence="2 3">XZGYJ-43</strain>
    </source>
</reference>
<accession>A0ABD5Z6S9</accession>
<keyword evidence="3" id="KW-1185">Reference proteome</keyword>
<evidence type="ECO:0000313" key="2">
    <source>
        <dbReference type="EMBL" id="MFC7200871.1"/>
    </source>
</evidence>
<gene>
    <name evidence="2" type="ORF">ACFQJ9_15895</name>
</gene>
<dbReference type="Proteomes" id="UP001596447">
    <property type="component" value="Unassembled WGS sequence"/>
</dbReference>
<dbReference type="SUPFAM" id="SSF52317">
    <property type="entry name" value="Class I glutamine amidotransferase-like"/>
    <property type="match status" value="1"/>
</dbReference>
<dbReference type="GO" id="GO:0016829">
    <property type="term" value="F:lyase activity"/>
    <property type="evidence" value="ECO:0007669"/>
    <property type="project" value="UniProtKB-KW"/>
</dbReference>
<evidence type="ECO:0000313" key="3">
    <source>
        <dbReference type="Proteomes" id="UP001596447"/>
    </source>
</evidence>
<organism evidence="2 3">
    <name type="scientific">Halospeciosus flavus</name>
    <dbReference type="NCBI Taxonomy" id="3032283"/>
    <lineage>
        <taxon>Archaea</taxon>
        <taxon>Methanobacteriati</taxon>
        <taxon>Methanobacteriota</taxon>
        <taxon>Stenosarchaea group</taxon>
        <taxon>Halobacteria</taxon>
        <taxon>Halobacteriales</taxon>
        <taxon>Halobacteriaceae</taxon>
        <taxon>Halospeciosus</taxon>
    </lineage>
</organism>
<dbReference type="AlphaFoldDB" id="A0ABD5Z6S9"/>
<dbReference type="Pfam" id="PF01965">
    <property type="entry name" value="DJ-1_PfpI"/>
    <property type="match status" value="1"/>
</dbReference>
<dbReference type="InterPro" id="IPR029062">
    <property type="entry name" value="Class_I_gatase-like"/>
</dbReference>
<proteinExistence type="predicted"/>
<dbReference type="PANTHER" id="PTHR43130:SF3">
    <property type="entry name" value="HTH-TYPE TRANSCRIPTIONAL REGULATOR RV1931C"/>
    <property type="match status" value="1"/>
</dbReference>
<dbReference type="CDD" id="cd03139">
    <property type="entry name" value="GATase1_PfpI_2"/>
    <property type="match status" value="1"/>
</dbReference>
<comment type="caution">
    <text evidence="2">The sequence shown here is derived from an EMBL/GenBank/DDBJ whole genome shotgun (WGS) entry which is preliminary data.</text>
</comment>
<dbReference type="InterPro" id="IPR002818">
    <property type="entry name" value="DJ-1/PfpI"/>
</dbReference>
<name>A0ABD5Z6S9_9EURY</name>
<dbReference type="InterPro" id="IPR052158">
    <property type="entry name" value="INH-QAR"/>
</dbReference>
<dbReference type="EMBL" id="JBHTAR010000011">
    <property type="protein sequence ID" value="MFC7200871.1"/>
    <property type="molecule type" value="Genomic_DNA"/>
</dbReference>
<keyword evidence="2" id="KW-0456">Lyase</keyword>
<feature type="domain" description="DJ-1/PfpI" evidence="1">
    <location>
        <begin position="11"/>
        <end position="176"/>
    </location>
</feature>
<evidence type="ECO:0000259" key="1">
    <source>
        <dbReference type="Pfam" id="PF01965"/>
    </source>
</evidence>
<sequence>MHDPASVDTLAVLVYEGFEELDAVGPYEVLGAAGLEPQVVTAEAADRVSGAYGLTVEPDGTVDDVDPDLLVVPGGGWNNRAERGTWAEAQRGVLPERLADLHESGVFLAAVCTGGMLLAYGGVLDGKRATTHHGALDDLRETDADVVEARVVDAGDVVTAGGVTSGIDMALYLVEQLRGPAAADDAADLVEYDRDENVVVVDQ</sequence>